<reference evidence="1 2" key="1">
    <citation type="submission" date="2016-01" db="EMBL/GenBank/DDBJ databases">
        <authorList>
            <person name="Peeters C."/>
        </authorList>
    </citation>
    <scope>NUCLEOTIDE SEQUENCE [LARGE SCALE GENOMIC DNA]</scope>
    <source>
        <strain evidence="1">LMG 29315</strain>
    </source>
</reference>
<evidence type="ECO:0000313" key="1">
    <source>
        <dbReference type="EMBL" id="SAL50577.1"/>
    </source>
</evidence>
<comment type="caution">
    <text evidence="1">The sequence shown here is derived from an EMBL/GenBank/DDBJ whole genome shotgun (WGS) entry which is preliminary data.</text>
</comment>
<organism evidence="1 2">
    <name type="scientific">Caballeronia concitans</name>
    <dbReference type="NCBI Taxonomy" id="1777133"/>
    <lineage>
        <taxon>Bacteria</taxon>
        <taxon>Pseudomonadati</taxon>
        <taxon>Pseudomonadota</taxon>
        <taxon>Betaproteobacteria</taxon>
        <taxon>Burkholderiales</taxon>
        <taxon>Burkholderiaceae</taxon>
        <taxon>Caballeronia</taxon>
    </lineage>
</organism>
<accession>A0A658R5C0</accession>
<evidence type="ECO:0000313" key="2">
    <source>
        <dbReference type="Proteomes" id="UP000198263"/>
    </source>
</evidence>
<dbReference type="AlphaFoldDB" id="A0A658R5C0"/>
<keyword evidence="2" id="KW-1185">Reference proteome</keyword>
<sequence>MKLEFHEHNAVETAIEECQRQIAAQTDRVTQQTKAGRAASTSRYLLFALHRSLEALKRAEQF</sequence>
<proteinExistence type="predicted"/>
<dbReference type="EMBL" id="FCNV02000019">
    <property type="protein sequence ID" value="SAL50577.1"/>
    <property type="molecule type" value="Genomic_DNA"/>
</dbReference>
<dbReference type="Proteomes" id="UP000198263">
    <property type="component" value="Unassembled WGS sequence"/>
</dbReference>
<gene>
    <name evidence="1" type="ORF">AWB72_05314</name>
</gene>
<protein>
    <submittedName>
        <fullName evidence="1">Uncharacterized protein</fullName>
    </submittedName>
</protein>
<name>A0A658R5C0_9BURK</name>